<dbReference type="RefSeq" id="WP_148985004.1">
    <property type="nucleotide sequence ID" value="NZ_JBNILK010000003.1"/>
</dbReference>
<dbReference type="EMBL" id="VTEQ01000002">
    <property type="protein sequence ID" value="TYS54937.1"/>
    <property type="molecule type" value="Genomic_DNA"/>
</dbReference>
<gene>
    <name evidence="1" type="ORF">FZC83_08285</name>
</gene>
<name>A0A5D4RUI5_9BACI</name>
<dbReference type="InterPro" id="IPR011990">
    <property type="entry name" value="TPR-like_helical_dom_sf"/>
</dbReference>
<protein>
    <submittedName>
        <fullName evidence="1">Tetratricopeptide repeat protein</fullName>
    </submittedName>
</protein>
<sequence>MRFRDKTIEELLDLEEEIKTDIQIGDHGSYYELIDLYKTLYRRISSDRESEYRSSLFHIKGQLVYHLVTHGTYLKTVHQKDDRNAKKCLQEALKYDYKLPIAQYRLGFLAYKKGSHSVALLHFEQAVKYKKEQVNKIFQLNEQQMYNAHLYLVNCGLFLAQQAQDSLRSLGKGDELPLPYEMSPYYPMIAGTEEYLVGHEYCKVTEEGEDYIGKDACEAYKEDFNTLILDFTDRIVTLTWNRKMTSLAGNQAEIIRHFLLKSCEENPLPRQSFFDLFTASDASGEVPRNTYIQAVGRLRRKFAEIGLADVLPNRNVGGETAYYYAGPFPYMILHRSDDVFLLR</sequence>
<reference evidence="1 2" key="1">
    <citation type="submission" date="2019-08" db="EMBL/GenBank/DDBJ databases">
        <title>Bacillus genomes from the desert of Cuatro Cienegas, Coahuila.</title>
        <authorList>
            <person name="Olmedo-Alvarez G."/>
        </authorList>
    </citation>
    <scope>NUCLEOTIDE SEQUENCE [LARGE SCALE GENOMIC DNA]</scope>
    <source>
        <strain evidence="1 2">CH108_3D</strain>
    </source>
</reference>
<dbReference type="SUPFAM" id="SSF48452">
    <property type="entry name" value="TPR-like"/>
    <property type="match status" value="1"/>
</dbReference>
<accession>A0A5D4RUI5</accession>
<comment type="caution">
    <text evidence="1">The sequence shown here is derived from an EMBL/GenBank/DDBJ whole genome shotgun (WGS) entry which is preliminary data.</text>
</comment>
<evidence type="ECO:0000313" key="1">
    <source>
        <dbReference type="EMBL" id="TYS54937.1"/>
    </source>
</evidence>
<evidence type="ECO:0000313" key="2">
    <source>
        <dbReference type="Proteomes" id="UP000322997"/>
    </source>
</evidence>
<organism evidence="1 2">
    <name type="scientific">Rossellomorea marisflavi</name>
    <dbReference type="NCBI Taxonomy" id="189381"/>
    <lineage>
        <taxon>Bacteria</taxon>
        <taxon>Bacillati</taxon>
        <taxon>Bacillota</taxon>
        <taxon>Bacilli</taxon>
        <taxon>Bacillales</taxon>
        <taxon>Bacillaceae</taxon>
        <taxon>Rossellomorea</taxon>
    </lineage>
</organism>
<dbReference type="AlphaFoldDB" id="A0A5D4RUI5"/>
<dbReference type="Proteomes" id="UP000322997">
    <property type="component" value="Unassembled WGS sequence"/>
</dbReference>
<dbReference type="Gene3D" id="1.25.40.10">
    <property type="entry name" value="Tetratricopeptide repeat domain"/>
    <property type="match status" value="1"/>
</dbReference>
<proteinExistence type="predicted"/>